<accession>A0ACC3MGM9</accession>
<reference evidence="1" key="1">
    <citation type="submission" date="2023-07" db="EMBL/GenBank/DDBJ databases">
        <title>Black Yeasts Isolated from many extreme environments.</title>
        <authorList>
            <person name="Coleine C."/>
            <person name="Stajich J.E."/>
            <person name="Selbmann L."/>
        </authorList>
    </citation>
    <scope>NUCLEOTIDE SEQUENCE</scope>
    <source>
        <strain evidence="1">CCFEE 5714</strain>
    </source>
</reference>
<evidence type="ECO:0000313" key="1">
    <source>
        <dbReference type="EMBL" id="KAK3691464.1"/>
    </source>
</evidence>
<dbReference type="Proteomes" id="UP001281147">
    <property type="component" value="Unassembled WGS sequence"/>
</dbReference>
<proteinExistence type="predicted"/>
<gene>
    <name evidence="1" type="ORF">LTR37_018661</name>
</gene>
<protein>
    <submittedName>
        <fullName evidence="1">Uncharacterized protein</fullName>
    </submittedName>
</protein>
<evidence type="ECO:0000313" key="2">
    <source>
        <dbReference type="Proteomes" id="UP001281147"/>
    </source>
</evidence>
<name>A0ACC3MGM9_9PEZI</name>
<sequence>MAPSRGKGKARAAAAPNGPSTSTRRTTRSTRKSGNAVPDVFQDMLAEAVVTDPTDDTSDRPLKKRKVAKPKPSASGGETTDDQARPNPQHAKRMLQTAEASSASEDEEESDLGFEDVDLEHHSGTDDNDEIADVSISLDPATTPKRRAQVRRKPASAADKAFRLLVHKMHLLYLLGHCMFINSWCNNEVVHRHLRPSLPKKTVSYLNPKTEDSQFQRNRSFMDGLLQAFDAFRAQFQVTASGMRRAKWATDDDEESPASPNDTEPMDRADFITTARDMEGSQDTGNQLFCAMLRSVGVEARLVCSLQPLPFANINAKTSTPQKPTKPVVYAMASGTHGAATDANHEDSGTDNSTGIGKVPSARRRLGQPSFASGTAAPTSTPAKKKKAIRKLNYPIFWTEAFNAAHQKWIPVDPIVTQTIAKPTKFEPPSSYEWNQMSYVLAFEPDGVARDVTRRYTKAFNAKTRRQRVESTEGGSAWLKKALRIFRRRGEALDRDAIENAELAQREAKEGMPANVLDFKDHPYYALERHLKRHEVLSPKREVGKVNAGTAAKPRMEAVYRRQDVLVCRSADKWFRGFGRVVREGEVAVKRVPAQRSRAKTEESEDEREELTPLYAPHQTEVYIPPPVENGRVPRNAYGNLDIYVPSMVPAGGTHIRHALARDAARLLGAHYAEAVTGFQFNGRGRKGTAVVDGVIVAAEQADAVTAVIRGLQDEKVEEESRGRSAVALRMWKRLLTGLRIQERVSTTYGEKRDERERDEHEESTIATEAGGFLPAEAMDGQEALPTAGRFSLEQLSRPAARASVATKKAKRKVESEESEGEADFTADESVEEYEPSKRPKRGRRKIVDDESEGDDMFVGDDGGGGGFMPNGGLEDGERGGGFVPEEDAVGDGSGGGFMPKDAATSDGGGGGFLPEDMDMADGENGSDGGFIGDKDMVEEVEEETILGNGDADTWSPDPASSHEPPVHQLVDENDDTIMADSTGDRERHTDHQTQSPEILEEQPVDQPEASRATIGTEPFDNGQDQDGERNPLVPSLAQDEEESDRGSMLSHDPEDEDAEPDWLDSD</sequence>
<dbReference type="EMBL" id="JAUTXU010000266">
    <property type="protein sequence ID" value="KAK3691464.1"/>
    <property type="molecule type" value="Genomic_DNA"/>
</dbReference>
<organism evidence="1 2">
    <name type="scientific">Vermiconidia calcicola</name>
    <dbReference type="NCBI Taxonomy" id="1690605"/>
    <lineage>
        <taxon>Eukaryota</taxon>
        <taxon>Fungi</taxon>
        <taxon>Dikarya</taxon>
        <taxon>Ascomycota</taxon>
        <taxon>Pezizomycotina</taxon>
        <taxon>Dothideomycetes</taxon>
        <taxon>Dothideomycetidae</taxon>
        <taxon>Mycosphaerellales</taxon>
        <taxon>Extremaceae</taxon>
        <taxon>Vermiconidia</taxon>
    </lineage>
</organism>
<comment type="caution">
    <text evidence="1">The sequence shown here is derived from an EMBL/GenBank/DDBJ whole genome shotgun (WGS) entry which is preliminary data.</text>
</comment>
<keyword evidence="2" id="KW-1185">Reference proteome</keyword>